<dbReference type="AlphaFoldDB" id="A0A255HAA7"/>
<keyword evidence="6" id="KW-1185">Reference proteome</keyword>
<dbReference type="GO" id="GO:0009062">
    <property type="term" value="P:fatty acid catabolic process"/>
    <property type="evidence" value="ECO:0007669"/>
    <property type="project" value="TreeGrafter"/>
</dbReference>
<reference evidence="5 6" key="1">
    <citation type="submission" date="2017-07" db="EMBL/GenBank/DDBJ databases">
        <title>Draft whole genome sequences of clinical Proprionibacteriaceae strains.</title>
        <authorList>
            <person name="Bernier A.-M."/>
            <person name="Bernard K."/>
            <person name="Domingo M.-C."/>
        </authorList>
    </citation>
    <scope>NUCLEOTIDE SEQUENCE [LARGE SCALE GENOMIC DNA]</scope>
    <source>
        <strain evidence="5 6">NML 130396</strain>
    </source>
</reference>
<dbReference type="Proteomes" id="UP000216311">
    <property type="component" value="Unassembled WGS sequence"/>
</dbReference>
<evidence type="ECO:0000259" key="3">
    <source>
        <dbReference type="Pfam" id="PF13622"/>
    </source>
</evidence>
<dbReference type="PANTHER" id="PTHR11066">
    <property type="entry name" value="ACYL-COA THIOESTERASE"/>
    <property type="match status" value="1"/>
</dbReference>
<protein>
    <submittedName>
        <fullName evidence="5">Acyl-CoA thioesterase II</fullName>
    </submittedName>
</protein>
<dbReference type="SUPFAM" id="SSF54637">
    <property type="entry name" value="Thioesterase/thiol ester dehydrase-isomerase"/>
    <property type="match status" value="2"/>
</dbReference>
<dbReference type="EMBL" id="NMVQ01000006">
    <property type="protein sequence ID" value="OYO23923.1"/>
    <property type="molecule type" value="Genomic_DNA"/>
</dbReference>
<comment type="similarity">
    <text evidence="1">Belongs to the C/M/P thioester hydrolase family.</text>
</comment>
<dbReference type="GO" id="GO:0047617">
    <property type="term" value="F:fatty acyl-CoA hydrolase activity"/>
    <property type="evidence" value="ECO:0007669"/>
    <property type="project" value="InterPro"/>
</dbReference>
<dbReference type="InterPro" id="IPR029069">
    <property type="entry name" value="HotDog_dom_sf"/>
</dbReference>
<name>A0A255HAA7_9ACTN</name>
<evidence type="ECO:0000259" key="4">
    <source>
        <dbReference type="Pfam" id="PF20789"/>
    </source>
</evidence>
<dbReference type="CDD" id="cd03445">
    <property type="entry name" value="Thioesterase_II_repeat2"/>
    <property type="match status" value="1"/>
</dbReference>
<dbReference type="InterPro" id="IPR049450">
    <property type="entry name" value="ACOT8-like_C"/>
</dbReference>
<dbReference type="InterPro" id="IPR049449">
    <property type="entry name" value="TesB_ACOT8-like_N"/>
</dbReference>
<keyword evidence="2" id="KW-0378">Hydrolase</keyword>
<dbReference type="InterPro" id="IPR003703">
    <property type="entry name" value="Acyl_CoA_thio"/>
</dbReference>
<dbReference type="InterPro" id="IPR042171">
    <property type="entry name" value="Acyl-CoA_hotdog"/>
</dbReference>
<dbReference type="GO" id="GO:0006637">
    <property type="term" value="P:acyl-CoA metabolic process"/>
    <property type="evidence" value="ECO:0007669"/>
    <property type="project" value="InterPro"/>
</dbReference>
<dbReference type="Gene3D" id="2.40.160.210">
    <property type="entry name" value="Acyl-CoA thioesterase, double hotdog domain"/>
    <property type="match status" value="1"/>
</dbReference>
<proteinExistence type="inferred from homology"/>
<evidence type="ECO:0000313" key="5">
    <source>
        <dbReference type="EMBL" id="OYO23923.1"/>
    </source>
</evidence>
<organism evidence="5 6">
    <name type="scientific">Enemella dayhoffiae</name>
    <dbReference type="NCBI Taxonomy" id="2016507"/>
    <lineage>
        <taxon>Bacteria</taxon>
        <taxon>Bacillati</taxon>
        <taxon>Actinomycetota</taxon>
        <taxon>Actinomycetes</taxon>
        <taxon>Propionibacteriales</taxon>
        <taxon>Propionibacteriaceae</taxon>
        <taxon>Enemella</taxon>
    </lineage>
</organism>
<accession>A0A255HAA7</accession>
<dbReference type="Pfam" id="PF20789">
    <property type="entry name" value="4HBT_3C"/>
    <property type="match status" value="1"/>
</dbReference>
<dbReference type="PANTHER" id="PTHR11066:SF34">
    <property type="entry name" value="ACYL-COENZYME A THIOESTERASE 8"/>
    <property type="match status" value="1"/>
</dbReference>
<evidence type="ECO:0000256" key="2">
    <source>
        <dbReference type="ARBA" id="ARBA00022801"/>
    </source>
</evidence>
<evidence type="ECO:0000313" key="6">
    <source>
        <dbReference type="Proteomes" id="UP000216311"/>
    </source>
</evidence>
<comment type="caution">
    <text evidence="5">The sequence shown here is derived from an EMBL/GenBank/DDBJ whole genome shotgun (WGS) entry which is preliminary data.</text>
</comment>
<gene>
    <name evidence="5" type="ORF">CGZ93_05250</name>
</gene>
<dbReference type="OrthoDB" id="9781019at2"/>
<evidence type="ECO:0000256" key="1">
    <source>
        <dbReference type="ARBA" id="ARBA00006538"/>
    </source>
</evidence>
<dbReference type="CDD" id="cd03444">
    <property type="entry name" value="Thioesterase_II_repeat1"/>
    <property type="match status" value="1"/>
</dbReference>
<dbReference type="Pfam" id="PF13622">
    <property type="entry name" value="4HBT_3"/>
    <property type="match status" value="1"/>
</dbReference>
<feature type="domain" description="Acyl-CoA thioesterase-like C-terminal" evidence="4">
    <location>
        <begin position="143"/>
        <end position="257"/>
    </location>
</feature>
<feature type="domain" description="Acyl-CoA thioesterase-like N-terminal HotDog" evidence="3">
    <location>
        <begin position="20"/>
        <end position="99"/>
    </location>
</feature>
<sequence length="266" mass="29287">MPDAGGGWRQFLVGRSLPSPIERVFGGQAVRQALAAAQLTVDEAYAPHSLHAYFLRGGAVDVPIRYDVDRVRDGRGFCNRLVTASQDGKPILTLSASFHRGDRGPSHEIGRPVGPGPDEVKVEWGGTLRGGGMIEQQFPNWQLRPYLVHPEGGVETRMLWMRCTDALPEDARFHQKALAYISDLGLLSAAFLPNPETPAGLASLDHALWFLRPFRVDEWLLYEQTSPSSQDGRGLNFGRIWDLEGHLVASVAQEGLMRVVEPGQSI</sequence>